<dbReference type="VEuPathDB" id="FungiDB:LEMA_P090980.1"/>
<protein>
    <submittedName>
        <fullName evidence="1">Predicted protein</fullName>
    </submittedName>
</protein>
<dbReference type="AlphaFoldDB" id="E5A1X2"/>
<gene>
    <name evidence="1" type="ORF">LEMA_P090980.1</name>
</gene>
<dbReference type="EMBL" id="FP929132">
    <property type="protein sequence ID" value="CBX97689.1"/>
    <property type="molecule type" value="Genomic_DNA"/>
</dbReference>
<sequence length="43" mass="5004">MRGQRECRGEWGSNFIATKKKKRGGIVQFSSLHIKAVIRRFLI</sequence>
<keyword evidence="2" id="KW-1185">Reference proteome</keyword>
<name>E5A1X2_LEPMJ</name>
<dbReference type="InParanoid" id="E5A1X2"/>
<organism evidence="2">
    <name type="scientific">Leptosphaeria maculans (strain JN3 / isolate v23.1.3 / race Av1-4-5-6-7-8)</name>
    <name type="common">Blackleg fungus</name>
    <name type="synonym">Phoma lingam</name>
    <dbReference type="NCBI Taxonomy" id="985895"/>
    <lineage>
        <taxon>Eukaryota</taxon>
        <taxon>Fungi</taxon>
        <taxon>Dikarya</taxon>
        <taxon>Ascomycota</taxon>
        <taxon>Pezizomycotina</taxon>
        <taxon>Dothideomycetes</taxon>
        <taxon>Pleosporomycetidae</taxon>
        <taxon>Pleosporales</taxon>
        <taxon>Pleosporineae</taxon>
        <taxon>Leptosphaeriaceae</taxon>
        <taxon>Plenodomus</taxon>
        <taxon>Plenodomus lingam/Leptosphaeria maculans species complex</taxon>
    </lineage>
</organism>
<proteinExistence type="predicted"/>
<dbReference type="Proteomes" id="UP000002668">
    <property type="component" value="Genome"/>
</dbReference>
<evidence type="ECO:0000313" key="2">
    <source>
        <dbReference type="Proteomes" id="UP000002668"/>
    </source>
</evidence>
<evidence type="ECO:0000313" key="1">
    <source>
        <dbReference type="EMBL" id="CBX97689.1"/>
    </source>
</evidence>
<reference evidence="2" key="1">
    <citation type="journal article" date="2011" name="Nat. Commun.">
        <title>Effector diversification within compartments of the Leptosphaeria maculans genome affected by Repeat-Induced Point mutations.</title>
        <authorList>
            <person name="Rouxel T."/>
            <person name="Grandaubert J."/>
            <person name="Hane J.K."/>
            <person name="Hoede C."/>
            <person name="van de Wouw A.P."/>
            <person name="Couloux A."/>
            <person name="Dominguez V."/>
            <person name="Anthouard V."/>
            <person name="Bally P."/>
            <person name="Bourras S."/>
            <person name="Cozijnsen A.J."/>
            <person name="Ciuffetti L.M."/>
            <person name="Degrave A."/>
            <person name="Dilmaghani A."/>
            <person name="Duret L."/>
            <person name="Fudal I."/>
            <person name="Goodwin S.B."/>
            <person name="Gout L."/>
            <person name="Glaser N."/>
            <person name="Linglin J."/>
            <person name="Kema G.H.J."/>
            <person name="Lapalu N."/>
            <person name="Lawrence C.B."/>
            <person name="May K."/>
            <person name="Meyer M."/>
            <person name="Ollivier B."/>
            <person name="Poulain J."/>
            <person name="Schoch C.L."/>
            <person name="Simon A."/>
            <person name="Spatafora J.W."/>
            <person name="Stachowiak A."/>
            <person name="Turgeon B.G."/>
            <person name="Tyler B.M."/>
            <person name="Vincent D."/>
            <person name="Weissenbach J."/>
            <person name="Amselem J."/>
            <person name="Quesneville H."/>
            <person name="Oliver R.P."/>
            <person name="Wincker P."/>
            <person name="Balesdent M.-H."/>
            <person name="Howlett B.J."/>
        </authorList>
    </citation>
    <scope>NUCLEOTIDE SEQUENCE [LARGE SCALE GENOMIC DNA]</scope>
    <source>
        <strain evidence="2">JN3 / isolate v23.1.3 / race Av1-4-5-6-7-8</strain>
    </source>
</reference>
<dbReference type="HOGENOM" id="CLU_3242304_0_0_1"/>
<accession>E5A1X2</accession>